<evidence type="ECO:0000313" key="2">
    <source>
        <dbReference type="Proteomes" id="UP001367513"/>
    </source>
</evidence>
<dbReference type="Proteomes" id="UP001367513">
    <property type="component" value="Unassembled WGS sequence"/>
</dbReference>
<dbReference type="EMBL" id="JBBPIX010000006">
    <property type="protein sequence ID" value="MEK6464700.1"/>
    <property type="molecule type" value="Genomic_DNA"/>
</dbReference>
<proteinExistence type="predicted"/>
<comment type="caution">
    <text evidence="1">The sequence shown here is derived from an EMBL/GenBank/DDBJ whole genome shotgun (WGS) entry which is preliminary data.</text>
</comment>
<protein>
    <submittedName>
        <fullName evidence="1">Uncharacterized protein</fullName>
    </submittedName>
</protein>
<name>A0ABU9AFD5_PSEA5</name>
<keyword evidence="2" id="KW-1185">Reference proteome</keyword>
<gene>
    <name evidence="1" type="ORF">WG925_13220</name>
</gene>
<organism evidence="1 2">
    <name type="scientific">Pseudonocardia alni subsp. carboxydivorans</name>
    <dbReference type="NCBI Taxonomy" id="415010"/>
    <lineage>
        <taxon>Bacteria</taxon>
        <taxon>Bacillati</taxon>
        <taxon>Actinomycetota</taxon>
        <taxon>Actinomycetes</taxon>
        <taxon>Pseudonocardiales</taxon>
        <taxon>Pseudonocardiaceae</taxon>
        <taxon>Pseudonocardia</taxon>
    </lineage>
</organism>
<reference evidence="1 2" key="1">
    <citation type="submission" date="2024-03" db="EMBL/GenBank/DDBJ databases">
        <title>Draft genome sequence of Pseudonocardia carboxydivorans JCM 14827.</title>
        <authorList>
            <person name="Duangmal K."/>
        </authorList>
    </citation>
    <scope>NUCLEOTIDE SEQUENCE [LARGE SCALE GENOMIC DNA]</scope>
    <source>
        <strain evidence="1 2">JCM 14827</strain>
    </source>
</reference>
<dbReference type="RefSeq" id="WP_346108076.1">
    <property type="nucleotide sequence ID" value="NZ_BAAAOD010000083.1"/>
</dbReference>
<evidence type="ECO:0000313" key="1">
    <source>
        <dbReference type="EMBL" id="MEK6464700.1"/>
    </source>
</evidence>
<sequence>MNAKLVWHERTDLEHRRAELVRRMDPDERTVRYRAEQGTVTPEERDLLLELEGIDFLLGDSA</sequence>
<accession>A0ABU9AFD5</accession>